<dbReference type="EMBL" id="CP040078">
    <property type="protein sequence ID" value="QCP53762.1"/>
    <property type="molecule type" value="Genomic_DNA"/>
</dbReference>
<dbReference type="Pfam" id="PF11180">
    <property type="entry name" value="DUF2968"/>
    <property type="match status" value="1"/>
</dbReference>
<dbReference type="KEGG" id="tvl:FAZ95_32655"/>
<feature type="region of interest" description="Disordered" evidence="1">
    <location>
        <begin position="51"/>
        <end position="76"/>
    </location>
</feature>
<dbReference type="Proteomes" id="UP000298656">
    <property type="component" value="Chromosome 2"/>
</dbReference>
<evidence type="ECO:0000256" key="1">
    <source>
        <dbReference type="SAM" id="MobiDB-lite"/>
    </source>
</evidence>
<organism evidence="2 3">
    <name type="scientific">Trinickia violacea</name>
    <dbReference type="NCBI Taxonomy" id="2571746"/>
    <lineage>
        <taxon>Bacteria</taxon>
        <taxon>Pseudomonadati</taxon>
        <taxon>Pseudomonadota</taxon>
        <taxon>Betaproteobacteria</taxon>
        <taxon>Burkholderiales</taxon>
        <taxon>Burkholderiaceae</taxon>
        <taxon>Trinickia</taxon>
    </lineage>
</organism>
<accession>A0A4P8IWW5</accession>
<protein>
    <submittedName>
        <fullName evidence="2">DUF2968 domain-containing protein</fullName>
    </submittedName>
</protein>
<reference evidence="2 3" key="1">
    <citation type="submission" date="2019-05" db="EMBL/GenBank/DDBJ databases">
        <title>Burkholderia sp. DHOD12, isolated from subtropical forest soil.</title>
        <authorList>
            <person name="Gao Z.-H."/>
            <person name="Qiu L.-H."/>
        </authorList>
    </citation>
    <scope>NUCLEOTIDE SEQUENCE [LARGE SCALE GENOMIC DNA]</scope>
    <source>
        <strain evidence="2 3">DHOD12</strain>
    </source>
</reference>
<proteinExistence type="predicted"/>
<name>A0A4P8IWW5_9BURK</name>
<sequence length="164" mass="17659">MKSTTSRDNSAVDEIAWGRGMTPSIKIRGAVLAAIAYATMLAGTASAQDANQGGAAPLAGERPALGTLDGKAGPASQQVVPAGDNDAQGNVAQLMQLIRDGQLNELRTTYNGTYGASLFFYAREMTYYIALFQDKHFWRVIQLQDRTRAEAIYASFVQHTAQLL</sequence>
<dbReference type="AlphaFoldDB" id="A0A4P8IWW5"/>
<evidence type="ECO:0000313" key="2">
    <source>
        <dbReference type="EMBL" id="QCP53762.1"/>
    </source>
</evidence>
<dbReference type="OrthoDB" id="5952682at2"/>
<evidence type="ECO:0000313" key="3">
    <source>
        <dbReference type="Proteomes" id="UP000298656"/>
    </source>
</evidence>
<dbReference type="InterPro" id="IPR021350">
    <property type="entry name" value="DUF2968"/>
</dbReference>
<gene>
    <name evidence="2" type="ORF">FAZ95_32655</name>
</gene>
<keyword evidence="3" id="KW-1185">Reference proteome</keyword>